<feature type="domain" description="PDZ" evidence="19">
    <location>
        <begin position="257"/>
        <end position="340"/>
    </location>
</feature>
<evidence type="ECO:0000256" key="4">
    <source>
        <dbReference type="ARBA" id="ARBA00004496"/>
    </source>
</evidence>
<evidence type="ECO:0000256" key="8">
    <source>
        <dbReference type="ARBA" id="ARBA00023018"/>
    </source>
</evidence>
<dbReference type="PROSITE" id="PS50106">
    <property type="entry name" value="PDZ"/>
    <property type="match status" value="1"/>
</dbReference>
<dbReference type="SMART" id="SM00228">
    <property type="entry name" value="PDZ"/>
    <property type="match status" value="1"/>
</dbReference>
<dbReference type="GeneTree" id="ENSGT00940000156535"/>
<dbReference type="Ensembl" id="ENSORLT00000046234.1">
    <property type="protein sequence ID" value="ENSORLP00000036562.1"/>
    <property type="gene ID" value="ENSORLG00000015710.2"/>
</dbReference>
<feature type="coiled-coil region" evidence="17">
    <location>
        <begin position="141"/>
        <end position="168"/>
    </location>
</feature>
<evidence type="ECO:0000256" key="2">
    <source>
        <dbReference type="ARBA" id="ARBA00004279"/>
    </source>
</evidence>
<evidence type="ECO:0000313" key="21">
    <source>
        <dbReference type="Proteomes" id="UP000001038"/>
    </source>
</evidence>
<protein>
    <recommendedName>
        <fullName evidence="14">Golgi-associated PDZ and coiled-coil motif-containing protein</fullName>
    </recommendedName>
    <alternativeName>
        <fullName evidence="15">CFTR-associated ligand</fullName>
    </alternativeName>
    <alternativeName>
        <fullName evidence="16">PDZ protein interacting specifically with TC10</fullName>
    </alternativeName>
</protein>
<comment type="subcellular location">
    <subcellularLocation>
        <location evidence="2">Cell projection</location>
        <location evidence="2">Dendrite</location>
    </subcellularLocation>
    <subcellularLocation>
        <location evidence="4">Cytoplasm</location>
    </subcellularLocation>
    <subcellularLocation>
        <location evidence="3">Golgi apparatus membrane</location>
        <topology evidence="3">Peripheral membrane protein</topology>
    </subcellularLocation>
    <subcellularLocation>
        <location evidence="1">Golgi apparatus</location>
        <location evidence="1">trans-Golgi network membrane</location>
    </subcellularLocation>
    <subcellularLocation>
        <location evidence="13">Postsynaptic density</location>
    </subcellularLocation>
</comment>
<dbReference type="Gene3D" id="2.30.42.10">
    <property type="match status" value="1"/>
</dbReference>
<dbReference type="GO" id="GO:0030425">
    <property type="term" value="C:dendrite"/>
    <property type="evidence" value="ECO:0007669"/>
    <property type="project" value="UniProtKB-SubCell"/>
</dbReference>
<reference evidence="20" key="3">
    <citation type="submission" date="2025-09" db="UniProtKB">
        <authorList>
            <consortium name="Ensembl"/>
        </authorList>
    </citation>
    <scope>IDENTIFICATION</scope>
    <source>
        <strain evidence="20">Hd-rR</strain>
    </source>
</reference>
<evidence type="ECO:0000313" key="20">
    <source>
        <dbReference type="Ensembl" id="ENSORLP00000036562.1"/>
    </source>
</evidence>
<keyword evidence="6" id="KW-0963">Cytoplasm</keyword>
<dbReference type="PANTHER" id="PTHR16528:SF2">
    <property type="entry name" value="GOLGI-ASSOCIATED PDZ AND COILED-COIL MOTIF-CONTAINING PROTEIN"/>
    <property type="match status" value="1"/>
</dbReference>
<dbReference type="Bgee" id="ENSORLG00000015710">
    <property type="expression patterns" value="Expressed in blastula and 14 other cell types or tissues"/>
</dbReference>
<reference evidence="20 21" key="1">
    <citation type="journal article" date="2007" name="Nature">
        <title>The medaka draft genome and insights into vertebrate genome evolution.</title>
        <authorList>
            <person name="Kasahara M."/>
            <person name="Naruse K."/>
            <person name="Sasaki S."/>
            <person name="Nakatani Y."/>
            <person name="Qu W."/>
            <person name="Ahsan B."/>
            <person name="Yamada T."/>
            <person name="Nagayasu Y."/>
            <person name="Doi K."/>
            <person name="Kasai Y."/>
            <person name="Jindo T."/>
            <person name="Kobayashi D."/>
            <person name="Shimada A."/>
            <person name="Toyoda A."/>
            <person name="Kuroki Y."/>
            <person name="Fujiyama A."/>
            <person name="Sasaki T."/>
            <person name="Shimizu A."/>
            <person name="Asakawa S."/>
            <person name="Shimizu N."/>
            <person name="Hashimoto S."/>
            <person name="Yang J."/>
            <person name="Lee Y."/>
            <person name="Matsushima K."/>
            <person name="Sugano S."/>
            <person name="Sakaizumi M."/>
            <person name="Narita T."/>
            <person name="Ohishi K."/>
            <person name="Haga S."/>
            <person name="Ohta F."/>
            <person name="Nomoto H."/>
            <person name="Nogata K."/>
            <person name="Morishita T."/>
            <person name="Endo T."/>
            <person name="Shin-I T."/>
            <person name="Takeda H."/>
            <person name="Morishita S."/>
            <person name="Kohara Y."/>
        </authorList>
    </citation>
    <scope>NUCLEOTIDE SEQUENCE [LARGE SCALE GENOMIC DNA]</scope>
    <source>
        <strain evidence="20 21">Hd-rR</strain>
    </source>
</reference>
<dbReference type="FunFam" id="2.30.42.10:FF:000067">
    <property type="entry name" value="Golgi-associated PDZ and coiled-coil motif-containing protein-like"/>
    <property type="match status" value="1"/>
</dbReference>
<feature type="region of interest" description="Disordered" evidence="18">
    <location>
        <begin position="368"/>
        <end position="425"/>
    </location>
</feature>
<keyword evidence="9" id="KW-0333">Golgi apparatus</keyword>
<keyword evidence="10 17" id="KW-0175">Coiled coil</keyword>
<evidence type="ECO:0000256" key="5">
    <source>
        <dbReference type="ARBA" id="ARBA00022448"/>
    </source>
</evidence>
<evidence type="ECO:0000256" key="17">
    <source>
        <dbReference type="SAM" id="Coils"/>
    </source>
</evidence>
<dbReference type="GO" id="GO:0014069">
    <property type="term" value="C:postsynaptic density"/>
    <property type="evidence" value="ECO:0007669"/>
    <property type="project" value="UniProtKB-SubCell"/>
</dbReference>
<dbReference type="SUPFAM" id="SSF50156">
    <property type="entry name" value="PDZ domain-like"/>
    <property type="match status" value="1"/>
</dbReference>
<dbReference type="InterPro" id="IPR038879">
    <property type="entry name" value="GOPC"/>
</dbReference>
<dbReference type="Pfam" id="PF00595">
    <property type="entry name" value="PDZ"/>
    <property type="match status" value="1"/>
</dbReference>
<dbReference type="InterPro" id="IPR036034">
    <property type="entry name" value="PDZ_sf"/>
</dbReference>
<keyword evidence="8" id="KW-0770">Synapse</keyword>
<evidence type="ECO:0000256" key="12">
    <source>
        <dbReference type="ARBA" id="ARBA00023273"/>
    </source>
</evidence>
<evidence type="ECO:0000256" key="1">
    <source>
        <dbReference type="ARBA" id="ARBA00004198"/>
    </source>
</evidence>
<keyword evidence="12" id="KW-0966">Cell projection</keyword>
<evidence type="ECO:0000256" key="16">
    <source>
        <dbReference type="ARBA" id="ARBA00083668"/>
    </source>
</evidence>
<feature type="compositionally biased region" description="Polar residues" evidence="18">
    <location>
        <begin position="378"/>
        <end position="402"/>
    </location>
</feature>
<reference evidence="20" key="2">
    <citation type="submission" date="2025-08" db="UniProtKB">
        <authorList>
            <consortium name="Ensembl"/>
        </authorList>
    </citation>
    <scope>IDENTIFICATION</scope>
    <source>
        <strain evidence="20">Hd-rR</strain>
    </source>
</reference>
<name>A0A3B3HXK7_ORYLA</name>
<evidence type="ECO:0000256" key="6">
    <source>
        <dbReference type="ARBA" id="ARBA00022490"/>
    </source>
</evidence>
<keyword evidence="7" id="KW-0653">Protein transport</keyword>
<evidence type="ECO:0000256" key="11">
    <source>
        <dbReference type="ARBA" id="ARBA00023136"/>
    </source>
</evidence>
<evidence type="ECO:0000256" key="7">
    <source>
        <dbReference type="ARBA" id="ARBA00022927"/>
    </source>
</evidence>
<dbReference type="GO" id="GO:0015031">
    <property type="term" value="P:protein transport"/>
    <property type="evidence" value="ECO:0007669"/>
    <property type="project" value="UniProtKB-KW"/>
</dbReference>
<keyword evidence="21" id="KW-1185">Reference proteome</keyword>
<dbReference type="InterPro" id="IPR001478">
    <property type="entry name" value="PDZ"/>
</dbReference>
<dbReference type="GO" id="GO:0005886">
    <property type="term" value="C:plasma membrane"/>
    <property type="evidence" value="ECO:0007669"/>
    <property type="project" value="UniProtKB-ARBA"/>
</dbReference>
<dbReference type="Proteomes" id="UP000001038">
    <property type="component" value="Chromosome 24"/>
</dbReference>
<sequence>MNEAKNIPIYSEGFFFRISDLHRRCRSFVYGYLSELVRNPLSNCGAVRLSLATTYSSSRHSTCQAQLVDLRSELTEAKAERVVAEREVHELLLQLHALQLQLRAQQGQTEDSDTIKDRLPAPTLEVMEQELMAGKKEKLAEARLEKEVHLFRKENEALRRHIAVLQAEVYGARLAAKYLDKELAGRVQQIQLLGRDMKGPAHDKLWNQLEAEIHLHRHKTVIRACRGRIDPKKPLPSPVGHEHDLLKKTQGVGPIRKVALVKEDHEGLGISITGGKEHGVPILISEIHPGQPADRCRGLHVGDAILAVNSINLRDAKHKEAVTILSQQRGQIEFEVVYVAPEVDSDDENVEYEDDSGHRYRLYLDELEDSSSGGGAPPNNNAASLQALENMTLNSGAENGNPGSCCESRPDEEGAPKPPESDASS</sequence>
<evidence type="ECO:0000256" key="14">
    <source>
        <dbReference type="ARBA" id="ARBA00072943"/>
    </source>
</evidence>
<gene>
    <name evidence="20" type="primary">GOPC</name>
    <name evidence="20" type="synonym">gopc</name>
</gene>
<dbReference type="PANTHER" id="PTHR16528">
    <property type="entry name" value="GOLGI-ASSOCIATED PDZ AND COILED-COIL MOTIF-CONTAINING"/>
    <property type="match status" value="1"/>
</dbReference>
<organism evidence="20 21">
    <name type="scientific">Oryzias latipes</name>
    <name type="common">Japanese rice fish</name>
    <name type="synonym">Japanese killifish</name>
    <dbReference type="NCBI Taxonomy" id="8090"/>
    <lineage>
        <taxon>Eukaryota</taxon>
        <taxon>Metazoa</taxon>
        <taxon>Chordata</taxon>
        <taxon>Craniata</taxon>
        <taxon>Vertebrata</taxon>
        <taxon>Euteleostomi</taxon>
        <taxon>Actinopterygii</taxon>
        <taxon>Neopterygii</taxon>
        <taxon>Teleostei</taxon>
        <taxon>Neoteleostei</taxon>
        <taxon>Acanthomorphata</taxon>
        <taxon>Ovalentaria</taxon>
        <taxon>Atherinomorphae</taxon>
        <taxon>Beloniformes</taxon>
        <taxon>Adrianichthyidae</taxon>
        <taxon>Oryziinae</taxon>
        <taxon>Oryzias</taxon>
    </lineage>
</organism>
<keyword evidence="11" id="KW-0472">Membrane</keyword>
<proteinExistence type="predicted"/>
<keyword evidence="5" id="KW-0813">Transport</keyword>
<evidence type="ECO:0000256" key="18">
    <source>
        <dbReference type="SAM" id="MobiDB-lite"/>
    </source>
</evidence>
<evidence type="ECO:0000256" key="15">
    <source>
        <dbReference type="ARBA" id="ARBA00081191"/>
    </source>
</evidence>
<dbReference type="GO" id="GO:0000139">
    <property type="term" value="C:Golgi membrane"/>
    <property type="evidence" value="ECO:0007669"/>
    <property type="project" value="UniProtKB-SubCell"/>
</dbReference>
<evidence type="ECO:0000256" key="9">
    <source>
        <dbReference type="ARBA" id="ARBA00023034"/>
    </source>
</evidence>
<evidence type="ECO:0000256" key="10">
    <source>
        <dbReference type="ARBA" id="ARBA00023054"/>
    </source>
</evidence>
<evidence type="ECO:0000256" key="13">
    <source>
        <dbReference type="ARBA" id="ARBA00034105"/>
    </source>
</evidence>
<dbReference type="AlphaFoldDB" id="A0A3B3HXK7"/>
<dbReference type="CDD" id="cd06800">
    <property type="entry name" value="PDZ_GOPC-like"/>
    <property type="match status" value="1"/>
</dbReference>
<feature type="coiled-coil region" evidence="17">
    <location>
        <begin position="60"/>
        <end position="101"/>
    </location>
</feature>
<accession>A0A3B3HXK7</accession>
<dbReference type="GO" id="GO:0042802">
    <property type="term" value="F:identical protein binding"/>
    <property type="evidence" value="ECO:0007669"/>
    <property type="project" value="UniProtKB-ARBA"/>
</dbReference>
<evidence type="ECO:0000256" key="3">
    <source>
        <dbReference type="ARBA" id="ARBA00004395"/>
    </source>
</evidence>
<evidence type="ECO:0000259" key="19">
    <source>
        <dbReference type="PROSITE" id="PS50106"/>
    </source>
</evidence>